<gene>
    <name evidence="2" type="ordered locus">Ping_1708</name>
</gene>
<dbReference type="PANTHER" id="PTHR45036">
    <property type="entry name" value="METHYLTRANSFERASE LIKE 7B"/>
    <property type="match status" value="1"/>
</dbReference>
<protein>
    <submittedName>
        <fullName evidence="2">Methyltransferase type 11</fullName>
    </submittedName>
</protein>
<proteinExistence type="predicted"/>
<dbReference type="InterPro" id="IPR052356">
    <property type="entry name" value="Thiol_S-MT"/>
</dbReference>
<dbReference type="Proteomes" id="UP000000639">
    <property type="component" value="Chromosome"/>
</dbReference>
<keyword evidence="2" id="KW-0489">Methyltransferase</keyword>
<evidence type="ECO:0000313" key="2">
    <source>
        <dbReference type="EMBL" id="ABM03495.1"/>
    </source>
</evidence>
<dbReference type="GO" id="GO:0008757">
    <property type="term" value="F:S-adenosylmethionine-dependent methyltransferase activity"/>
    <property type="evidence" value="ECO:0007669"/>
    <property type="project" value="InterPro"/>
</dbReference>
<name>A1SVI0_PSYIN</name>
<dbReference type="Pfam" id="PF08241">
    <property type="entry name" value="Methyltransf_11"/>
    <property type="match status" value="1"/>
</dbReference>
<evidence type="ECO:0000313" key="3">
    <source>
        <dbReference type="Proteomes" id="UP000000639"/>
    </source>
</evidence>
<dbReference type="KEGG" id="pin:Ping_1708"/>
<dbReference type="STRING" id="357804.Ping_1708"/>
<dbReference type="InterPro" id="IPR013216">
    <property type="entry name" value="Methyltransf_11"/>
</dbReference>
<dbReference type="Gene3D" id="3.40.50.150">
    <property type="entry name" value="Vaccinia Virus protein VP39"/>
    <property type="match status" value="1"/>
</dbReference>
<dbReference type="AlphaFoldDB" id="A1SVI0"/>
<organism evidence="2 3">
    <name type="scientific">Psychromonas ingrahamii (strain DSM 17664 / CCUG 51855 / 37)</name>
    <dbReference type="NCBI Taxonomy" id="357804"/>
    <lineage>
        <taxon>Bacteria</taxon>
        <taxon>Pseudomonadati</taxon>
        <taxon>Pseudomonadota</taxon>
        <taxon>Gammaproteobacteria</taxon>
        <taxon>Alteromonadales</taxon>
        <taxon>Psychromonadaceae</taxon>
        <taxon>Psychromonas</taxon>
    </lineage>
</organism>
<keyword evidence="2" id="KW-0808">Transferase</keyword>
<feature type="domain" description="Methyltransferase type 11" evidence="1">
    <location>
        <begin position="16"/>
        <end position="112"/>
    </location>
</feature>
<dbReference type="GO" id="GO:0032259">
    <property type="term" value="P:methylation"/>
    <property type="evidence" value="ECO:0007669"/>
    <property type="project" value="UniProtKB-KW"/>
</dbReference>
<reference evidence="2 3" key="1">
    <citation type="submission" date="2007-01" db="EMBL/GenBank/DDBJ databases">
        <title>Complete sequence of Psychromonas ingrahamii 37.</title>
        <authorList>
            <consortium name="US DOE Joint Genome Institute"/>
            <person name="Copeland A."/>
            <person name="Lucas S."/>
            <person name="Lapidus A."/>
            <person name="Barry K."/>
            <person name="Detter J.C."/>
            <person name="Glavina del Rio T."/>
            <person name="Hammon N."/>
            <person name="Israni S."/>
            <person name="Dalin E."/>
            <person name="Tice H."/>
            <person name="Pitluck S."/>
            <person name="Thompson L.S."/>
            <person name="Brettin T."/>
            <person name="Bruce D."/>
            <person name="Han C."/>
            <person name="Tapia R."/>
            <person name="Schmutz J."/>
            <person name="Larimer F."/>
            <person name="Land M."/>
            <person name="Hauser L."/>
            <person name="Kyrpides N."/>
            <person name="Ivanova N."/>
            <person name="Staley J."/>
            <person name="Richardson P."/>
        </authorList>
    </citation>
    <scope>NUCLEOTIDE SEQUENCE [LARGE SCALE GENOMIC DNA]</scope>
    <source>
        <strain evidence="2 3">37</strain>
    </source>
</reference>
<dbReference type="InterPro" id="IPR029063">
    <property type="entry name" value="SAM-dependent_MTases_sf"/>
</dbReference>
<dbReference type="PANTHER" id="PTHR45036:SF1">
    <property type="entry name" value="METHYLTRANSFERASE LIKE 7A"/>
    <property type="match status" value="1"/>
</dbReference>
<dbReference type="SUPFAM" id="SSF53335">
    <property type="entry name" value="S-adenosyl-L-methionine-dependent methyltransferases"/>
    <property type="match status" value="1"/>
</dbReference>
<accession>A1SVI0</accession>
<sequence length="187" mass="21041">MKTREKIVPLAFGNVLEVGMGSAVNMDLYNPDQVTKVWGLEPSSGMQKKAKKNLAKSTVQVEWLSLPGEKIPLDDNSVDSIVLTYTLCTIPDWYAAMKQMHRVLKPEGKILFCEHGQAPDESIKKWQNRLNKLWGKVFGGCHLNRTVIENIQSSGFSIDWSNSNYIKGMPKFASYISFGVATKMQKK</sequence>
<dbReference type="HOGENOM" id="CLU_037990_7_4_6"/>
<evidence type="ECO:0000259" key="1">
    <source>
        <dbReference type="Pfam" id="PF08241"/>
    </source>
</evidence>
<dbReference type="eggNOG" id="COG2226">
    <property type="taxonomic scope" value="Bacteria"/>
</dbReference>
<dbReference type="EMBL" id="CP000510">
    <property type="protein sequence ID" value="ABM03495.1"/>
    <property type="molecule type" value="Genomic_DNA"/>
</dbReference>
<dbReference type="CDD" id="cd02440">
    <property type="entry name" value="AdoMet_MTases"/>
    <property type="match status" value="1"/>
</dbReference>
<keyword evidence="3" id="KW-1185">Reference proteome</keyword>